<evidence type="ECO:0000313" key="1">
    <source>
        <dbReference type="EMBL" id="SEI79706.1"/>
    </source>
</evidence>
<sequence>MFNIIGLPKLNKLSPTLYSTLLKIVEESGELARATLTFLPYERLRPDEISELAAARESLAEVNGELLDVAQTCVTMLFVMEENYAIVIDDLIERHLNKLKVKKYAFRQDQVYKLYTENNYKYMSLPKLLLPEVTLLRTVCKIQEEVGELTQYLGKRAGASGEKHVIANKEVLVGSAGELLDIAQCCFTMMYILAEKYDVDIENLIQVHIAKLKVRGYFV</sequence>
<evidence type="ECO:0008006" key="3">
    <source>
        <dbReference type="Google" id="ProtNLM"/>
    </source>
</evidence>
<protein>
    <recommendedName>
        <fullName evidence="3">MazG nucleotide pyrophosphohydrolase domain-containing protein</fullName>
    </recommendedName>
</protein>
<dbReference type="AlphaFoldDB" id="A0A1H6TK82"/>
<dbReference type="RefSeq" id="WP_177177428.1">
    <property type="nucleotide sequence ID" value="NZ_FNZK01000001.1"/>
</dbReference>
<dbReference type="Proteomes" id="UP000199662">
    <property type="component" value="Unassembled WGS sequence"/>
</dbReference>
<dbReference type="STRING" id="84035.SAMN05660742_10177"/>
<organism evidence="1 2">
    <name type="scientific">Propionispira arboris</name>
    <dbReference type="NCBI Taxonomy" id="84035"/>
    <lineage>
        <taxon>Bacteria</taxon>
        <taxon>Bacillati</taxon>
        <taxon>Bacillota</taxon>
        <taxon>Negativicutes</taxon>
        <taxon>Selenomonadales</taxon>
        <taxon>Selenomonadaceae</taxon>
        <taxon>Propionispira</taxon>
    </lineage>
</organism>
<accession>A0A1H6TK82</accession>
<gene>
    <name evidence="1" type="ORF">SAMN05660742_10177</name>
</gene>
<dbReference type="Gene3D" id="1.10.287.1080">
    <property type="entry name" value="MazG-like"/>
    <property type="match status" value="1"/>
</dbReference>
<reference evidence="1 2" key="1">
    <citation type="submission" date="2016-10" db="EMBL/GenBank/DDBJ databases">
        <authorList>
            <person name="de Groot N.N."/>
        </authorList>
    </citation>
    <scope>NUCLEOTIDE SEQUENCE [LARGE SCALE GENOMIC DNA]</scope>
    <source>
        <strain evidence="1 2">DSM 2179</strain>
    </source>
</reference>
<keyword evidence="2" id="KW-1185">Reference proteome</keyword>
<proteinExistence type="predicted"/>
<name>A0A1H6TK82_9FIRM</name>
<evidence type="ECO:0000313" key="2">
    <source>
        <dbReference type="Proteomes" id="UP000199662"/>
    </source>
</evidence>
<dbReference type="EMBL" id="FNZK01000001">
    <property type="protein sequence ID" value="SEI79706.1"/>
    <property type="molecule type" value="Genomic_DNA"/>
</dbReference>